<evidence type="ECO:0000256" key="3">
    <source>
        <dbReference type="SAM" id="MobiDB-lite"/>
    </source>
</evidence>
<evidence type="ECO:0000256" key="2">
    <source>
        <dbReference type="ARBA" id="ARBA00022912"/>
    </source>
</evidence>
<dbReference type="Pfam" id="PF00561">
    <property type="entry name" value="Abhydrolase_1"/>
    <property type="match status" value="1"/>
</dbReference>
<gene>
    <name evidence="5" type="ORF">A1O7_04119</name>
</gene>
<dbReference type="eggNOG" id="KOG2386">
    <property type="taxonomic scope" value="Eukaryota"/>
</dbReference>
<dbReference type="GO" id="GO:0006370">
    <property type="term" value="P:7-methylguanosine mRNA capping"/>
    <property type="evidence" value="ECO:0007669"/>
    <property type="project" value="TreeGrafter"/>
</dbReference>
<organism evidence="5 6">
    <name type="scientific">Cladophialophora yegresii CBS 114405</name>
    <dbReference type="NCBI Taxonomy" id="1182544"/>
    <lineage>
        <taxon>Eukaryota</taxon>
        <taxon>Fungi</taxon>
        <taxon>Dikarya</taxon>
        <taxon>Ascomycota</taxon>
        <taxon>Pezizomycotina</taxon>
        <taxon>Eurotiomycetes</taxon>
        <taxon>Chaetothyriomycetidae</taxon>
        <taxon>Chaetothyriales</taxon>
        <taxon>Herpotrichiellaceae</taxon>
        <taxon>Cladophialophora</taxon>
    </lineage>
</organism>
<dbReference type="InterPro" id="IPR000340">
    <property type="entry name" value="Dual-sp_phosphatase_cat-dom"/>
</dbReference>
<dbReference type="Pfam" id="PF00782">
    <property type="entry name" value="DSPc"/>
    <property type="match status" value="1"/>
</dbReference>
<dbReference type="GO" id="GO:0004721">
    <property type="term" value="F:phosphoprotein phosphatase activity"/>
    <property type="evidence" value="ECO:0007669"/>
    <property type="project" value="UniProtKB-KW"/>
</dbReference>
<proteinExistence type="predicted"/>
<evidence type="ECO:0000256" key="1">
    <source>
        <dbReference type="ARBA" id="ARBA00022801"/>
    </source>
</evidence>
<feature type="domain" description="Tyrosine specific protein phosphatases" evidence="4">
    <location>
        <begin position="557"/>
        <end position="620"/>
    </location>
</feature>
<dbReference type="EMBL" id="AMGW01000003">
    <property type="protein sequence ID" value="EXJ59971.1"/>
    <property type="molecule type" value="Genomic_DNA"/>
</dbReference>
<dbReference type="PROSITE" id="PS00383">
    <property type="entry name" value="TYR_PHOSPHATASE_1"/>
    <property type="match status" value="1"/>
</dbReference>
<keyword evidence="6" id="KW-1185">Reference proteome</keyword>
<dbReference type="GeneID" id="19178709"/>
<dbReference type="Gene3D" id="3.40.50.1820">
    <property type="entry name" value="alpha/beta hydrolase"/>
    <property type="match status" value="1"/>
</dbReference>
<dbReference type="SMART" id="SM00195">
    <property type="entry name" value="DSPc"/>
    <property type="match status" value="1"/>
</dbReference>
<name>W9W618_9EURO</name>
<sequence length="674" mass="73763">MKLNSLPLVGGPQLYQEFWSRPGSKPWTLATTTTTLGLFLGIGALFLARSYLSTDRGAEEEVSAPESDHPALKTHSTTRPYKTKYAEYPSIRTFYHPHAHAEKSQVIADLPLLVFIHGLGGSLPQFAPLLGSLVNIAPCFGLDLPGHGMSAFSPQAYNAYGTTAFCELWQTAIREICEEHGHKKVLFIGHSMGCSIAALLATDPSFPLEVVGFVGICPKATPPSPSESASAMRFLSLPDPVLNVLRMLDRRGGVNSKSVERMAGKAAGVDLRRLQLAYNKSFKTPVWKRSALGCLPVYDSVGKAIGGLPGREVWARIRVPLLLVAGEADTVTKPTEVAKIVSFLEEPARQSIQDATTTAERPHNTTDPIPDDTPTTSQDSANDSTADERKFGTLPSTTETSSHNSKVVKTAILPSPAAHALMYDHSTYRTVAGLIEDFLARYISPQLSLGWQLQQLTTSGKWDVKNLEKWKKVLPVSGPIGHPPSQGIFRALKTLREQDEIHTPSVFLKEWRDKIFAVIDISHDSPVYDTASLERGGIQYHKFPTVSKVPPTTVEVVDFIALVDRLRVELEQQQSGCSKNIGVHCHYGYNRTGFFICCYLIERCGYRAQDALDEFAAQKPPGIKHEHFIDTLFMRYHVGLKKAPTLVGAAAMEDNPQTRSMAGSGVESVGSTDS</sequence>
<dbReference type="InterPro" id="IPR020422">
    <property type="entry name" value="TYR_PHOSPHATASE_DUAL_dom"/>
</dbReference>
<dbReference type="PANTHER" id="PTHR10367:SF25">
    <property type="entry name" value="DUAL SPECIFICITY PHOSPHATASE CATALYTIC DOMAIN PROTEIN (AFU_ORTHOLOGUE AFUA_1G03540)"/>
    <property type="match status" value="1"/>
</dbReference>
<dbReference type="VEuPathDB" id="FungiDB:A1O7_04119"/>
<dbReference type="SUPFAM" id="SSF52799">
    <property type="entry name" value="(Phosphotyrosine protein) phosphatases II"/>
    <property type="match status" value="1"/>
</dbReference>
<dbReference type="InterPro" id="IPR016130">
    <property type="entry name" value="Tyr_Pase_AS"/>
</dbReference>
<feature type="region of interest" description="Disordered" evidence="3">
    <location>
        <begin position="351"/>
        <end position="405"/>
    </location>
</feature>
<dbReference type="InterPro" id="IPR029021">
    <property type="entry name" value="Prot-tyrosine_phosphatase-like"/>
</dbReference>
<dbReference type="RefSeq" id="XP_007756324.1">
    <property type="nucleotide sequence ID" value="XM_007758134.1"/>
</dbReference>
<dbReference type="OrthoDB" id="428974at2759"/>
<accession>W9W618</accession>
<dbReference type="InterPro" id="IPR000387">
    <property type="entry name" value="Tyr_Pase_dom"/>
</dbReference>
<protein>
    <recommendedName>
        <fullName evidence="4">Tyrosine specific protein phosphatases domain-containing protein</fullName>
    </recommendedName>
</protein>
<dbReference type="InterPro" id="IPR000073">
    <property type="entry name" value="AB_hydrolase_1"/>
</dbReference>
<evidence type="ECO:0000259" key="4">
    <source>
        <dbReference type="PROSITE" id="PS50056"/>
    </source>
</evidence>
<dbReference type="STRING" id="1182544.W9W618"/>
<dbReference type="InterPro" id="IPR029058">
    <property type="entry name" value="AB_hydrolase_fold"/>
</dbReference>
<dbReference type="PANTHER" id="PTHR10367">
    <property type="entry name" value="MRNA-CAPPING ENZYME"/>
    <property type="match status" value="1"/>
</dbReference>
<dbReference type="HOGENOM" id="CLU_013931_1_1_1"/>
<dbReference type="InterPro" id="IPR051029">
    <property type="entry name" value="mRNA_Capping_Enz/RNA_Phosphat"/>
</dbReference>
<feature type="compositionally biased region" description="Polar residues" evidence="3">
    <location>
        <begin position="394"/>
        <end position="405"/>
    </location>
</feature>
<keyword evidence="2" id="KW-0904">Protein phosphatase</keyword>
<dbReference type="CDD" id="cd14502">
    <property type="entry name" value="RNA_5'-triphosphatase"/>
    <property type="match status" value="1"/>
</dbReference>
<evidence type="ECO:0000313" key="6">
    <source>
        <dbReference type="Proteomes" id="UP000019473"/>
    </source>
</evidence>
<dbReference type="Proteomes" id="UP000019473">
    <property type="component" value="Unassembled WGS sequence"/>
</dbReference>
<dbReference type="GO" id="GO:0004484">
    <property type="term" value="F:mRNA guanylyltransferase activity"/>
    <property type="evidence" value="ECO:0007669"/>
    <property type="project" value="TreeGrafter"/>
</dbReference>
<dbReference type="FunFam" id="3.90.190.10:FF:000090">
    <property type="entry name" value="Dual specificity phosphatase catalytic domain protein"/>
    <property type="match status" value="1"/>
</dbReference>
<feature type="compositionally biased region" description="Low complexity" evidence="3">
    <location>
        <begin position="365"/>
        <end position="376"/>
    </location>
</feature>
<keyword evidence="1" id="KW-0378">Hydrolase</keyword>
<reference evidence="5 6" key="1">
    <citation type="submission" date="2013-03" db="EMBL/GenBank/DDBJ databases">
        <title>The Genome Sequence of Cladophialophora yegresii CBS 114405.</title>
        <authorList>
            <consortium name="The Broad Institute Genomics Platform"/>
            <person name="Cuomo C."/>
            <person name="de Hoog S."/>
            <person name="Gorbushina A."/>
            <person name="Walker B."/>
            <person name="Young S.K."/>
            <person name="Zeng Q."/>
            <person name="Gargeya S."/>
            <person name="Fitzgerald M."/>
            <person name="Haas B."/>
            <person name="Abouelleil A."/>
            <person name="Allen A.W."/>
            <person name="Alvarado L."/>
            <person name="Arachchi H.M."/>
            <person name="Berlin A.M."/>
            <person name="Chapman S.B."/>
            <person name="Gainer-Dewar J."/>
            <person name="Goldberg J."/>
            <person name="Griggs A."/>
            <person name="Gujja S."/>
            <person name="Hansen M."/>
            <person name="Howarth C."/>
            <person name="Imamovic A."/>
            <person name="Ireland A."/>
            <person name="Larimer J."/>
            <person name="McCowan C."/>
            <person name="Murphy C."/>
            <person name="Pearson M."/>
            <person name="Poon T.W."/>
            <person name="Priest M."/>
            <person name="Roberts A."/>
            <person name="Saif S."/>
            <person name="Shea T."/>
            <person name="Sisk P."/>
            <person name="Sykes S."/>
            <person name="Wortman J."/>
            <person name="Nusbaum C."/>
            <person name="Birren B."/>
        </authorList>
    </citation>
    <scope>NUCLEOTIDE SEQUENCE [LARGE SCALE GENOMIC DNA]</scope>
    <source>
        <strain evidence="5 6">CBS 114405</strain>
    </source>
</reference>
<dbReference type="AlphaFoldDB" id="W9W618"/>
<dbReference type="Gene3D" id="3.90.190.10">
    <property type="entry name" value="Protein tyrosine phosphatase superfamily"/>
    <property type="match status" value="1"/>
</dbReference>
<feature type="region of interest" description="Disordered" evidence="3">
    <location>
        <begin position="654"/>
        <end position="674"/>
    </location>
</feature>
<dbReference type="SUPFAM" id="SSF53474">
    <property type="entry name" value="alpha/beta-Hydrolases"/>
    <property type="match status" value="1"/>
</dbReference>
<evidence type="ECO:0000313" key="5">
    <source>
        <dbReference type="EMBL" id="EXJ59971.1"/>
    </source>
</evidence>
<comment type="caution">
    <text evidence="5">The sequence shown here is derived from an EMBL/GenBank/DDBJ whole genome shotgun (WGS) entry which is preliminary data.</text>
</comment>
<dbReference type="PROSITE" id="PS50056">
    <property type="entry name" value="TYR_PHOSPHATASE_2"/>
    <property type="match status" value="1"/>
</dbReference>